<dbReference type="InterPro" id="IPR002364">
    <property type="entry name" value="Quin_OxRdtase/zeta-crystal_CS"/>
</dbReference>
<gene>
    <name evidence="3" type="ORF">E4634_20585</name>
</gene>
<dbReference type="PROSITE" id="PS01162">
    <property type="entry name" value="QOR_ZETA_CRYSTAL"/>
    <property type="match status" value="1"/>
</dbReference>
<evidence type="ECO:0000313" key="4">
    <source>
        <dbReference type="Proteomes" id="UP000298050"/>
    </source>
</evidence>
<proteinExistence type="predicted"/>
<dbReference type="PANTHER" id="PTHR43677:SF4">
    <property type="entry name" value="QUINONE OXIDOREDUCTASE-LIKE PROTEIN 2"/>
    <property type="match status" value="1"/>
</dbReference>
<dbReference type="SMART" id="SM00829">
    <property type="entry name" value="PKS_ER"/>
    <property type="match status" value="1"/>
</dbReference>
<dbReference type="InterPro" id="IPR051397">
    <property type="entry name" value="Zn-ADH-like_protein"/>
</dbReference>
<evidence type="ECO:0000256" key="1">
    <source>
        <dbReference type="SAM" id="MobiDB-lite"/>
    </source>
</evidence>
<keyword evidence="4" id="KW-1185">Reference proteome</keyword>
<feature type="domain" description="Enoyl reductase (ER)" evidence="2">
    <location>
        <begin position="11"/>
        <end position="322"/>
    </location>
</feature>
<dbReference type="PANTHER" id="PTHR43677">
    <property type="entry name" value="SHORT-CHAIN DEHYDROGENASE/REDUCTASE"/>
    <property type="match status" value="1"/>
</dbReference>
<dbReference type="OrthoDB" id="9785812at2"/>
<reference evidence="3 4" key="1">
    <citation type="submission" date="2019-04" db="EMBL/GenBank/DDBJ databases">
        <title>Taxonomy of novel Haliea sp. from mangrove soil of West Coast of India.</title>
        <authorList>
            <person name="Verma A."/>
            <person name="Kumar P."/>
            <person name="Krishnamurthi S."/>
        </authorList>
    </citation>
    <scope>NUCLEOTIDE SEQUENCE [LARGE SCALE GENOMIC DNA]</scope>
    <source>
        <strain evidence="3 4">SAOS-164</strain>
    </source>
</reference>
<dbReference type="GO" id="GO:0008270">
    <property type="term" value="F:zinc ion binding"/>
    <property type="evidence" value="ECO:0007669"/>
    <property type="project" value="InterPro"/>
</dbReference>
<evidence type="ECO:0000313" key="3">
    <source>
        <dbReference type="EMBL" id="TGD70998.1"/>
    </source>
</evidence>
<protein>
    <submittedName>
        <fullName evidence="3">NADPH:quinone oxidoreductase family protein</fullName>
    </submittedName>
</protein>
<evidence type="ECO:0000259" key="2">
    <source>
        <dbReference type="SMART" id="SM00829"/>
    </source>
</evidence>
<dbReference type="InterPro" id="IPR036291">
    <property type="entry name" value="NAD(P)-bd_dom_sf"/>
</dbReference>
<dbReference type="EMBL" id="SRLE01000017">
    <property type="protein sequence ID" value="TGD70998.1"/>
    <property type="molecule type" value="Genomic_DNA"/>
</dbReference>
<feature type="region of interest" description="Disordered" evidence="1">
    <location>
        <begin position="1"/>
        <end position="24"/>
    </location>
</feature>
<dbReference type="InterPro" id="IPR011032">
    <property type="entry name" value="GroES-like_sf"/>
</dbReference>
<dbReference type="Gene3D" id="3.40.50.720">
    <property type="entry name" value="NAD(P)-binding Rossmann-like Domain"/>
    <property type="match status" value="1"/>
</dbReference>
<dbReference type="InterPro" id="IPR020843">
    <property type="entry name" value="ER"/>
</dbReference>
<dbReference type="Gene3D" id="3.90.180.10">
    <property type="entry name" value="Medium-chain alcohol dehydrogenases, catalytic domain"/>
    <property type="match status" value="1"/>
</dbReference>
<dbReference type="AlphaFoldDB" id="A0A4Z0LV49"/>
<dbReference type="SUPFAM" id="SSF50129">
    <property type="entry name" value="GroES-like"/>
    <property type="match status" value="1"/>
</dbReference>
<organism evidence="3 4">
    <name type="scientific">Mangrovimicrobium sediminis</name>
    <dbReference type="NCBI Taxonomy" id="2562682"/>
    <lineage>
        <taxon>Bacteria</taxon>
        <taxon>Pseudomonadati</taxon>
        <taxon>Pseudomonadota</taxon>
        <taxon>Gammaproteobacteria</taxon>
        <taxon>Cellvibrionales</taxon>
        <taxon>Halieaceae</taxon>
        <taxon>Mangrovimicrobium</taxon>
    </lineage>
</organism>
<sequence>MTRAVMADELGPPETYSLRDYDPGPPGPGQVRVAIRAAGVSFVDVLNATGKYQGRTGLPFIPGSEFSGVVEALGEGVSTLEPGQGVLGTAWGGAMADVINVEAKALCPMPESMSFNQGAVFKISALTAWHALVDRAQIAPGETLLVLGAGGGTGTAAVQLGRELGARVIASASSAEKRALAEECGAHAVVDTLSDNWRHDVATASQAKAVDVVFDPVGGEYTERAFRSLGYRGRHLVVGFAAGIAQLPTNLPLLKDASLIGVNLQAVAVHQPEHGQAQVKQVLRLGAQGKLLPVIERSLPLASFAEAMYLVSEGRTIGRLVLTMD</sequence>
<dbReference type="Pfam" id="PF08240">
    <property type="entry name" value="ADH_N"/>
    <property type="match status" value="1"/>
</dbReference>
<dbReference type="GO" id="GO:0016491">
    <property type="term" value="F:oxidoreductase activity"/>
    <property type="evidence" value="ECO:0007669"/>
    <property type="project" value="InterPro"/>
</dbReference>
<dbReference type="SUPFAM" id="SSF51735">
    <property type="entry name" value="NAD(P)-binding Rossmann-fold domains"/>
    <property type="match status" value="1"/>
</dbReference>
<dbReference type="RefSeq" id="WP_135446563.1">
    <property type="nucleotide sequence ID" value="NZ_SRLE01000017.1"/>
</dbReference>
<dbReference type="Proteomes" id="UP000298050">
    <property type="component" value="Unassembled WGS sequence"/>
</dbReference>
<comment type="caution">
    <text evidence="3">The sequence shown here is derived from an EMBL/GenBank/DDBJ whole genome shotgun (WGS) entry which is preliminary data.</text>
</comment>
<dbReference type="CDD" id="cd08241">
    <property type="entry name" value="QOR1"/>
    <property type="match status" value="1"/>
</dbReference>
<dbReference type="InterPro" id="IPR013149">
    <property type="entry name" value="ADH-like_C"/>
</dbReference>
<accession>A0A4Z0LV49</accession>
<dbReference type="Pfam" id="PF00107">
    <property type="entry name" value="ADH_zinc_N"/>
    <property type="match status" value="1"/>
</dbReference>
<name>A0A4Z0LV49_9GAMM</name>
<dbReference type="InterPro" id="IPR013154">
    <property type="entry name" value="ADH-like_N"/>
</dbReference>